<evidence type="ECO:0000313" key="2">
    <source>
        <dbReference type="EMBL" id="VEL35821.1"/>
    </source>
</evidence>
<protein>
    <submittedName>
        <fullName evidence="2">Uncharacterized protein</fullName>
    </submittedName>
</protein>
<dbReference type="OrthoDB" id="6284454at2759"/>
<comment type="caution">
    <text evidence="2">The sequence shown here is derived from an EMBL/GenBank/DDBJ whole genome shotgun (WGS) entry which is preliminary data.</text>
</comment>
<feature type="compositionally biased region" description="Low complexity" evidence="1">
    <location>
        <begin position="186"/>
        <end position="196"/>
    </location>
</feature>
<feature type="region of interest" description="Disordered" evidence="1">
    <location>
        <begin position="186"/>
        <end position="231"/>
    </location>
</feature>
<dbReference type="EMBL" id="CAAALY010250766">
    <property type="protein sequence ID" value="VEL35821.1"/>
    <property type="molecule type" value="Genomic_DNA"/>
</dbReference>
<feature type="region of interest" description="Disordered" evidence="1">
    <location>
        <begin position="299"/>
        <end position="339"/>
    </location>
</feature>
<feature type="region of interest" description="Disordered" evidence="1">
    <location>
        <begin position="388"/>
        <end position="414"/>
    </location>
</feature>
<keyword evidence="3" id="KW-1185">Reference proteome</keyword>
<evidence type="ECO:0000313" key="3">
    <source>
        <dbReference type="Proteomes" id="UP000784294"/>
    </source>
</evidence>
<feature type="compositionally biased region" description="Basic and acidic residues" evidence="1">
    <location>
        <begin position="328"/>
        <end position="339"/>
    </location>
</feature>
<sequence length="527" mass="55491">MNIVPGVISSSAPGGSSLPLSVSTSSISTGSSSCSSSSNYQAAVAAAAAALQSVAGANQSSLAVAASSSCSHLGSVSGLHSPMASGCLVSSSGLAGRAAAAGLVGQIGSQTASTAVVAAASSAHHQPGIMTQLSSGPPHHPIHVPVQLPTGLMSVGQPSHLQANPGAIVSVGQLPISLNHSQTQYTHSHQATQHAHSGSHHHVHSHNTHVLNHSSTLPQGSGVLRQQTKEPAYHPQVEAISPAPEESRQTDAQDLRLMREREEIRGQLNSIDDALNKQQVLLRNLIERQNLLEQRLQNAPTTPCGIGSGSGRQSLTSPPASQLTAASGRRDSLDSLTEHRRSYENPIHAIIAESRQRARQRQLIFARFCGAVRSEASESGLMDAGLSGGLQRGSRSTASAARSIGSTGSASLSNGPLHATGSGFSWSRISLSMDEPPVYGPASSQPPAIDHRFHGYYVNPGPYALPLYRQPSDLPSLSLARLEEVRERFRPRLVAYLRRRRQAEEARLTYLAEQPNGLLKLDLFHIM</sequence>
<organism evidence="2 3">
    <name type="scientific">Protopolystoma xenopodis</name>
    <dbReference type="NCBI Taxonomy" id="117903"/>
    <lineage>
        <taxon>Eukaryota</taxon>
        <taxon>Metazoa</taxon>
        <taxon>Spiralia</taxon>
        <taxon>Lophotrochozoa</taxon>
        <taxon>Platyhelminthes</taxon>
        <taxon>Monogenea</taxon>
        <taxon>Polyopisthocotylea</taxon>
        <taxon>Polystomatidea</taxon>
        <taxon>Polystomatidae</taxon>
        <taxon>Protopolystoma</taxon>
    </lineage>
</organism>
<reference evidence="2" key="1">
    <citation type="submission" date="2018-11" db="EMBL/GenBank/DDBJ databases">
        <authorList>
            <consortium name="Pathogen Informatics"/>
        </authorList>
    </citation>
    <scope>NUCLEOTIDE SEQUENCE</scope>
</reference>
<evidence type="ECO:0000256" key="1">
    <source>
        <dbReference type="SAM" id="MobiDB-lite"/>
    </source>
</evidence>
<dbReference type="AlphaFoldDB" id="A0A3S5CNP8"/>
<gene>
    <name evidence="2" type="ORF">PXEA_LOCUS29261</name>
</gene>
<feature type="compositionally biased region" description="Low complexity" evidence="1">
    <location>
        <begin position="392"/>
        <end position="411"/>
    </location>
</feature>
<dbReference type="Proteomes" id="UP000784294">
    <property type="component" value="Unassembled WGS sequence"/>
</dbReference>
<feature type="compositionally biased region" description="Basic residues" evidence="1">
    <location>
        <begin position="197"/>
        <end position="207"/>
    </location>
</feature>
<proteinExistence type="predicted"/>
<name>A0A3S5CNP8_9PLAT</name>
<feature type="compositionally biased region" description="Polar residues" evidence="1">
    <location>
        <begin position="311"/>
        <end position="325"/>
    </location>
</feature>
<accession>A0A3S5CNP8</accession>